<evidence type="ECO:0000313" key="5">
    <source>
        <dbReference type="EMBL" id="QYN52649.1"/>
    </source>
</evidence>
<dbReference type="RefSeq" id="WP_220221028.1">
    <property type="nucleotide sequence ID" value="NZ_CP048268.1"/>
</dbReference>
<dbReference type="Pfam" id="PF02311">
    <property type="entry name" value="AraC_binding"/>
    <property type="match status" value="1"/>
</dbReference>
<accession>A0ABX8W5W8</accession>
<protein>
    <submittedName>
        <fullName evidence="5">AraC family transcriptional regulator</fullName>
    </submittedName>
</protein>
<dbReference type="SUPFAM" id="SSF46689">
    <property type="entry name" value="Homeodomain-like"/>
    <property type="match status" value="1"/>
</dbReference>
<evidence type="ECO:0000313" key="6">
    <source>
        <dbReference type="Proteomes" id="UP000826550"/>
    </source>
</evidence>
<evidence type="ECO:0000256" key="3">
    <source>
        <dbReference type="ARBA" id="ARBA00023163"/>
    </source>
</evidence>
<dbReference type="Pfam" id="PF12833">
    <property type="entry name" value="HTH_18"/>
    <property type="match status" value="1"/>
</dbReference>
<reference evidence="5 6" key="1">
    <citation type="submission" date="2020-01" db="EMBL/GenBank/DDBJ databases">
        <title>Vast differences in strain-level diversity in the gut microbiota of two closely related honey bee species.</title>
        <authorList>
            <person name="Ellegaard K.M."/>
            <person name="Suenami S."/>
            <person name="Miyazaki R."/>
            <person name="Engel P."/>
        </authorList>
    </citation>
    <scope>NUCLEOTIDE SEQUENCE [LARGE SCALE GENOMIC DNA]</scope>
    <source>
        <strain evidence="5 6">ESL0416</strain>
    </source>
</reference>
<proteinExistence type="predicted"/>
<dbReference type="Gene3D" id="1.10.10.60">
    <property type="entry name" value="Homeodomain-like"/>
    <property type="match status" value="2"/>
</dbReference>
<evidence type="ECO:0000259" key="4">
    <source>
        <dbReference type="PROSITE" id="PS01124"/>
    </source>
</evidence>
<dbReference type="InterPro" id="IPR037923">
    <property type="entry name" value="HTH-like"/>
</dbReference>
<keyword evidence="6" id="KW-1185">Reference proteome</keyword>
<dbReference type="PROSITE" id="PS00041">
    <property type="entry name" value="HTH_ARAC_FAMILY_1"/>
    <property type="match status" value="1"/>
</dbReference>
<dbReference type="SUPFAM" id="SSF51215">
    <property type="entry name" value="Regulatory protein AraC"/>
    <property type="match status" value="1"/>
</dbReference>
<dbReference type="InterPro" id="IPR018062">
    <property type="entry name" value="HTH_AraC-typ_CS"/>
</dbReference>
<organism evidence="5 6">
    <name type="scientific">Lactobacillus panisapium</name>
    <dbReference type="NCBI Taxonomy" id="2012495"/>
    <lineage>
        <taxon>Bacteria</taxon>
        <taxon>Bacillati</taxon>
        <taxon>Bacillota</taxon>
        <taxon>Bacilli</taxon>
        <taxon>Lactobacillales</taxon>
        <taxon>Lactobacillaceae</taxon>
        <taxon>Lactobacillus</taxon>
    </lineage>
</organism>
<keyword evidence="2" id="KW-0238">DNA-binding</keyword>
<dbReference type="PANTHER" id="PTHR43280:SF2">
    <property type="entry name" value="HTH-TYPE TRANSCRIPTIONAL REGULATOR EXSA"/>
    <property type="match status" value="1"/>
</dbReference>
<evidence type="ECO:0000256" key="1">
    <source>
        <dbReference type="ARBA" id="ARBA00023015"/>
    </source>
</evidence>
<gene>
    <name evidence="5" type="ORF">GYM71_04185</name>
</gene>
<dbReference type="Gene3D" id="2.60.120.10">
    <property type="entry name" value="Jelly Rolls"/>
    <property type="match status" value="1"/>
</dbReference>
<feature type="domain" description="HTH araC/xylS-type" evidence="4">
    <location>
        <begin position="268"/>
        <end position="365"/>
    </location>
</feature>
<dbReference type="Proteomes" id="UP000826550">
    <property type="component" value="Chromosome"/>
</dbReference>
<keyword evidence="3" id="KW-0804">Transcription</keyword>
<dbReference type="SMART" id="SM00342">
    <property type="entry name" value="HTH_ARAC"/>
    <property type="match status" value="1"/>
</dbReference>
<keyword evidence="1" id="KW-0805">Transcription regulation</keyword>
<dbReference type="EMBL" id="CP048268">
    <property type="protein sequence ID" value="QYN52649.1"/>
    <property type="molecule type" value="Genomic_DNA"/>
</dbReference>
<dbReference type="InterPro" id="IPR018060">
    <property type="entry name" value="HTH_AraC"/>
</dbReference>
<dbReference type="InterPro" id="IPR009057">
    <property type="entry name" value="Homeodomain-like_sf"/>
</dbReference>
<name>A0ABX8W5W8_9LACO</name>
<dbReference type="InterPro" id="IPR003313">
    <property type="entry name" value="AraC-bd"/>
</dbReference>
<dbReference type="PANTHER" id="PTHR43280">
    <property type="entry name" value="ARAC-FAMILY TRANSCRIPTIONAL REGULATOR"/>
    <property type="match status" value="1"/>
</dbReference>
<sequence length="369" mass="43290">MNRRIYMSYDAIQKYLSFCFLTKHQKISLLDAIFHLYQKSNYSYKLPKNVNSLTMAHDSFSLYQGLQNLTVDVTPIIQKPQQIYKNVSESYFMFAEKDAKILLQFQNELVHFHEHDYFEIDLVLEGETKFFTNNSVCNLQKGGLVIISPGTAHKIEVIERSIVICIVMKKSTFDDSFFNLIKADNILADFFNKCLYSSTENYLTFNVQITKKILQIIQNIFVESYSSLPQSNEICCNLISILLSYALRSLSETNNFKTYNDVHTNNFSKIINTIKMDCDTVKLKELARRYNYDKAYLGKLISKKTGYSFNYLRNYYRIQRSCNLLKYTDDSISSISEQTGFSSVNSFERNFRQLCKLTPSSYRRKYERF</sequence>
<dbReference type="InterPro" id="IPR014710">
    <property type="entry name" value="RmlC-like_jellyroll"/>
</dbReference>
<evidence type="ECO:0000256" key="2">
    <source>
        <dbReference type="ARBA" id="ARBA00023125"/>
    </source>
</evidence>
<dbReference type="PROSITE" id="PS01124">
    <property type="entry name" value="HTH_ARAC_FAMILY_2"/>
    <property type="match status" value="1"/>
</dbReference>